<dbReference type="EMBL" id="DF820476">
    <property type="protein sequence ID" value="GAK61056.1"/>
    <property type="molecule type" value="Genomic_DNA"/>
</dbReference>
<keyword evidence="2" id="KW-1185">Reference proteome</keyword>
<protein>
    <submittedName>
        <fullName evidence="1">Predicted ATPase</fullName>
    </submittedName>
</protein>
<evidence type="ECO:0000313" key="1">
    <source>
        <dbReference type="EMBL" id="GAK61056.1"/>
    </source>
</evidence>
<evidence type="ECO:0000313" key="2">
    <source>
        <dbReference type="Proteomes" id="UP000030661"/>
    </source>
</evidence>
<dbReference type="STRING" id="1499967.U27_00954"/>
<organism evidence="1">
    <name type="scientific">Vecturithrix granuli</name>
    <dbReference type="NCBI Taxonomy" id="1499967"/>
    <lineage>
        <taxon>Bacteria</taxon>
        <taxon>Candidatus Moduliflexota</taxon>
        <taxon>Candidatus Vecturitrichia</taxon>
        <taxon>Candidatus Vecturitrichales</taxon>
        <taxon>Candidatus Vecturitrichaceae</taxon>
        <taxon>Candidatus Vecturithrix</taxon>
    </lineage>
</organism>
<dbReference type="Proteomes" id="UP000030661">
    <property type="component" value="Unassembled WGS sequence"/>
</dbReference>
<dbReference type="HOGENOM" id="CLU_1871342_0_0_0"/>
<dbReference type="AlphaFoldDB" id="A0A081C901"/>
<proteinExistence type="predicted"/>
<accession>A0A081C901</accession>
<gene>
    <name evidence="1" type="ORF">U27_00954</name>
</gene>
<sequence length="136" mass="15787">MEGDEFTAQVLMKVRQLDETELIDELTGRLMNIHQLIREGQEKALPNGEYLDEFVFKHNLIRQYMYARLPQAKKRRIHGSIGENLETLYAPETDIQRPSPRLKRFEKPALRIAIMPWAKPCSISAKPTRDSAGSFF</sequence>
<name>A0A081C901_VECG1</name>
<reference evidence="1" key="1">
    <citation type="journal article" date="2015" name="PeerJ">
        <title>First genomic representation of candidate bacterial phylum KSB3 points to enhanced environmental sensing as a trigger of wastewater bulking.</title>
        <authorList>
            <person name="Sekiguchi Y."/>
            <person name="Ohashi A."/>
            <person name="Parks D.H."/>
            <person name="Yamauchi T."/>
            <person name="Tyson G.W."/>
            <person name="Hugenholtz P."/>
        </authorList>
    </citation>
    <scope>NUCLEOTIDE SEQUENCE [LARGE SCALE GENOMIC DNA]</scope>
</reference>